<feature type="region of interest" description="Disordered" evidence="1">
    <location>
        <begin position="259"/>
        <end position="286"/>
    </location>
</feature>
<dbReference type="EMBL" id="JACAZH010000004">
    <property type="protein sequence ID" value="KAF7369960.1"/>
    <property type="molecule type" value="Genomic_DNA"/>
</dbReference>
<dbReference type="PANTHER" id="PTHR35043:SF7">
    <property type="entry name" value="TRANSCRIPTION FACTOR DOMAIN-CONTAINING PROTEIN"/>
    <property type="match status" value="1"/>
</dbReference>
<dbReference type="PANTHER" id="PTHR35043">
    <property type="entry name" value="TRANSCRIPTION FACTOR DOMAIN-CONTAINING PROTEIN"/>
    <property type="match status" value="1"/>
</dbReference>
<organism evidence="2 3">
    <name type="scientific">Mycena sanguinolenta</name>
    <dbReference type="NCBI Taxonomy" id="230812"/>
    <lineage>
        <taxon>Eukaryota</taxon>
        <taxon>Fungi</taxon>
        <taxon>Dikarya</taxon>
        <taxon>Basidiomycota</taxon>
        <taxon>Agaricomycotina</taxon>
        <taxon>Agaricomycetes</taxon>
        <taxon>Agaricomycetidae</taxon>
        <taxon>Agaricales</taxon>
        <taxon>Marasmiineae</taxon>
        <taxon>Mycenaceae</taxon>
        <taxon>Mycena</taxon>
    </lineage>
</organism>
<evidence type="ECO:0000313" key="2">
    <source>
        <dbReference type="EMBL" id="KAF7369960.1"/>
    </source>
</evidence>
<dbReference type="AlphaFoldDB" id="A0A8H6YZL5"/>
<evidence type="ECO:0000313" key="3">
    <source>
        <dbReference type="Proteomes" id="UP000623467"/>
    </source>
</evidence>
<dbReference type="Proteomes" id="UP000623467">
    <property type="component" value="Unassembled WGS sequence"/>
</dbReference>
<proteinExistence type="predicted"/>
<accession>A0A8H6YZL5</accession>
<evidence type="ECO:0000256" key="1">
    <source>
        <dbReference type="SAM" id="MobiDB-lite"/>
    </source>
</evidence>
<dbReference type="OrthoDB" id="3052932at2759"/>
<gene>
    <name evidence="2" type="ORF">MSAN_00625800</name>
</gene>
<name>A0A8H6YZL5_9AGAR</name>
<feature type="region of interest" description="Disordered" evidence="1">
    <location>
        <begin position="397"/>
        <end position="461"/>
    </location>
</feature>
<keyword evidence="3" id="KW-1185">Reference proteome</keyword>
<reference evidence="2" key="1">
    <citation type="submission" date="2020-05" db="EMBL/GenBank/DDBJ databases">
        <title>Mycena genomes resolve the evolution of fungal bioluminescence.</title>
        <authorList>
            <person name="Tsai I.J."/>
        </authorList>
    </citation>
    <scope>NUCLEOTIDE SEQUENCE</scope>
    <source>
        <strain evidence="2">160909Yilan</strain>
    </source>
</reference>
<protein>
    <submittedName>
        <fullName evidence="2">Uncharacterized protein</fullName>
    </submittedName>
</protein>
<sequence length="824" mass="90672">MSGFFSHIEELGQHIPQETMIRLRSIIGLETQEEIDDWYEFADLQRDEKVQHWLAHKRANPWVLPSVNKFLSKIASDDWDITPNHTNYVETAHAGRNAETSVGVPLLTAILQAKERDNIRAKEMAQIESDGVMRKRWNGIGEREKHAAQRKGWKMRKAYQRDDALMSYDSLIVERDGGDADNRASLERQSDLEAQIKVLKAEIALDKHRTDLPAQVADLRQDIDEEKALRRQWGVRRKEITGQIDALKKGKLAGVRVNGRRPTTAATAQSGDVMASSSPAPQDSDSDGMLANPDTIFNTQDVMLDVLNADESVTTPGVEPSAGASLQPGFYEGPGSVATTTLLPIAENLIPNFDLPTGLGLYSADDSIHLPEFDLVAFDEFLAAIPIGMPPIDPVMHNDVGEQNHGFEYGHDDSSSSTGLRLSQELPRLPPPPATPSPSRDGFEDSLFDAIDGDSHDTTAPRDIDLELNERNIVSGKRRRTQSTRLVDAATARPKKKGTWQRFGAHNLRTEFGFSTTHGMFFSMGGFVTSDKHPITTWGQLQDRHLGSELQKAIRNIDEEDIKDRSKGDAFSKGVALLQGSWFILQCLARVHQRLVVTQLEVATLAFAVVNIFIWSLWWNKPLDVQRPIVVGPPTQPDAENITVPVQLSRLERFGSAIFGRYEDEYKPLSSVSVPSFWSIELDQSSDYGAGILLTLVGTLFGAIHCAHGTRFSLRLPKCGSGEHPHWLSSQSLVPRPRVIAAPPPDHGNATWIRAHLLPTLHAARAACVDLASTAASASVAALAGAFAGGKLPASLDGTYRPPPTSPAPHAAHGALDFRAEMRF</sequence>
<comment type="caution">
    <text evidence="2">The sequence shown here is derived from an EMBL/GenBank/DDBJ whole genome shotgun (WGS) entry which is preliminary data.</text>
</comment>